<accession>A0A375I2I1</accession>
<name>A0A375I2I1_9ACTN</name>
<keyword evidence="1" id="KW-0472">Membrane</keyword>
<feature type="domain" description="TadE-like" evidence="2">
    <location>
        <begin position="16"/>
        <end position="54"/>
    </location>
</feature>
<evidence type="ECO:0000313" key="3">
    <source>
        <dbReference type="EMBL" id="SPF69040.1"/>
    </source>
</evidence>
<evidence type="ECO:0000313" key="4">
    <source>
        <dbReference type="Proteomes" id="UP000265962"/>
    </source>
</evidence>
<keyword evidence="4" id="KW-1185">Reference proteome</keyword>
<dbReference type="EMBL" id="OMOH01000008">
    <property type="protein sequence ID" value="SPF69040.1"/>
    <property type="molecule type" value="Genomic_DNA"/>
</dbReference>
<protein>
    <submittedName>
        <fullName evidence="3">TadE-like</fullName>
    </submittedName>
</protein>
<proteinExistence type="predicted"/>
<feature type="transmembrane region" description="Helical" evidence="1">
    <location>
        <begin position="21"/>
        <end position="42"/>
    </location>
</feature>
<reference evidence="4" key="1">
    <citation type="submission" date="2018-02" db="EMBL/GenBank/DDBJ databases">
        <authorList>
            <person name="Hornung B."/>
        </authorList>
    </citation>
    <scope>NUCLEOTIDE SEQUENCE [LARGE SCALE GENOMIC DNA]</scope>
</reference>
<dbReference type="AlphaFoldDB" id="A0A375I2I1"/>
<organism evidence="3 4">
    <name type="scientific">Propionibacterium ruminifibrarum</name>
    <dbReference type="NCBI Taxonomy" id="1962131"/>
    <lineage>
        <taxon>Bacteria</taxon>
        <taxon>Bacillati</taxon>
        <taxon>Actinomycetota</taxon>
        <taxon>Actinomycetes</taxon>
        <taxon>Propionibacteriales</taxon>
        <taxon>Propionibacteriaceae</taxon>
        <taxon>Propionibacterium</taxon>
    </lineage>
</organism>
<gene>
    <name evidence="3" type="ORF">PROPJV5_2005</name>
</gene>
<dbReference type="InterPro" id="IPR012495">
    <property type="entry name" value="TadE-like_dom"/>
</dbReference>
<dbReference type="OrthoDB" id="3734475at2"/>
<sequence length="122" mass="12827">MNRRTDRHDERGLSQSAQWAVLAPVVMLTLLGVIDAGIWLHARSTVQQAAMTAAESQALAGQDLGQAERIARSMTGELAEVAVTVETGTGRVTVNVEARVPLALDLGLARVGASATRATEHG</sequence>
<keyword evidence="1" id="KW-0812">Transmembrane</keyword>
<dbReference type="RefSeq" id="WP_119716160.1">
    <property type="nucleotide sequence ID" value="NZ_OMOH01000008.1"/>
</dbReference>
<keyword evidence="1" id="KW-1133">Transmembrane helix</keyword>
<dbReference type="Pfam" id="PF07811">
    <property type="entry name" value="TadE"/>
    <property type="match status" value="1"/>
</dbReference>
<evidence type="ECO:0000259" key="2">
    <source>
        <dbReference type="Pfam" id="PF07811"/>
    </source>
</evidence>
<evidence type="ECO:0000256" key="1">
    <source>
        <dbReference type="SAM" id="Phobius"/>
    </source>
</evidence>
<dbReference type="Proteomes" id="UP000265962">
    <property type="component" value="Unassembled WGS sequence"/>
</dbReference>